<dbReference type="Proteomes" id="UP001230951">
    <property type="component" value="Unassembled WGS sequence"/>
</dbReference>
<organism evidence="2 5">
    <name type="scientific">Arthrobacter bambusae</name>
    <dbReference type="NCBI Taxonomy" id="1338426"/>
    <lineage>
        <taxon>Bacteria</taxon>
        <taxon>Bacillati</taxon>
        <taxon>Actinomycetota</taxon>
        <taxon>Actinomycetes</taxon>
        <taxon>Micrococcales</taxon>
        <taxon>Micrococcaceae</taxon>
        <taxon>Arthrobacter</taxon>
    </lineage>
</organism>
<name>A0AAW8DC94_9MICC</name>
<reference evidence="2 4" key="1">
    <citation type="submission" date="2023-07" db="EMBL/GenBank/DDBJ databases">
        <title>Sorghum-associated microbial communities from plants grown in Nebraska, USA.</title>
        <authorList>
            <person name="Schachtman D."/>
        </authorList>
    </citation>
    <scope>NUCLEOTIDE SEQUENCE</scope>
    <source>
        <strain evidence="2">DS1006</strain>
        <strain evidence="3 4">DS1016</strain>
    </source>
</reference>
<accession>A0AAW8DC94</accession>
<evidence type="ECO:0000313" key="4">
    <source>
        <dbReference type="Proteomes" id="UP001230951"/>
    </source>
</evidence>
<comment type="caution">
    <text evidence="2">The sequence shown here is derived from an EMBL/GenBank/DDBJ whole genome shotgun (WGS) entry which is preliminary data.</text>
</comment>
<keyword evidence="4" id="KW-1185">Reference proteome</keyword>
<sequence>MQTDPRPTTEAVRSVTVEASSTRPGDWGRAMALALDRLIQEIIAATGTNPCRDPGGLDVSLHIQAVPDGEAITVIWRR</sequence>
<dbReference type="AlphaFoldDB" id="A0AAW8DC94"/>
<proteinExistence type="predicted"/>
<dbReference type="RefSeq" id="WP_284990526.1">
    <property type="nucleotide sequence ID" value="NZ_JAUSRG010000005.1"/>
</dbReference>
<gene>
    <name evidence="2" type="ORF">J2S90_002374</name>
    <name evidence="3" type="ORF">J2S93_001962</name>
</gene>
<evidence type="ECO:0000313" key="3">
    <source>
        <dbReference type="EMBL" id="MDQ0180540.1"/>
    </source>
</evidence>
<dbReference type="EMBL" id="JAUSRG010000005">
    <property type="protein sequence ID" value="MDP9905408.1"/>
    <property type="molecule type" value="Genomic_DNA"/>
</dbReference>
<evidence type="ECO:0000256" key="1">
    <source>
        <dbReference type="SAM" id="MobiDB-lite"/>
    </source>
</evidence>
<evidence type="ECO:0000313" key="2">
    <source>
        <dbReference type="EMBL" id="MDP9905408.1"/>
    </source>
</evidence>
<dbReference type="EMBL" id="JAUSTF010000003">
    <property type="protein sequence ID" value="MDQ0180540.1"/>
    <property type="molecule type" value="Genomic_DNA"/>
</dbReference>
<feature type="region of interest" description="Disordered" evidence="1">
    <location>
        <begin position="1"/>
        <end position="23"/>
    </location>
</feature>
<protein>
    <submittedName>
        <fullName evidence="2">Uncharacterized protein</fullName>
    </submittedName>
</protein>
<dbReference type="Proteomes" id="UP001242995">
    <property type="component" value="Unassembled WGS sequence"/>
</dbReference>
<evidence type="ECO:0000313" key="5">
    <source>
        <dbReference type="Proteomes" id="UP001242995"/>
    </source>
</evidence>